<keyword evidence="3" id="KW-1185">Reference proteome</keyword>
<sequence>MSLVLRGSFPSKIYHSKCLPVMIKPNPTETPKGIYGPVLKLKNLYRMHDKRADVFYGEFISLKFYPAAHFVSLFRKTSPAFTVKSMMSKSFLDTSGSYINTYYAKKKSTIPSNYAVWRRKVKLLVQDPFFEEWTSLEGQKGVEQSASVNQEDSPPLVETYNSTTPRGIAKDGFYEFFVQKYPNNEKDNIALQNEVRRAVGVVANLDWGRFLNEKLPALKINPKYIHKVVFKKRTPETWVEKANKKLNIGLLNRYLANSDIPLKLIKLKKKKST</sequence>
<name>A0A8H2VBU9_9SACH</name>
<dbReference type="OrthoDB" id="4062049at2759"/>
<evidence type="ECO:0000256" key="1">
    <source>
        <dbReference type="SAM" id="MobiDB-lite"/>
    </source>
</evidence>
<dbReference type="GeneID" id="64855518"/>
<organism evidence="2 3">
    <name type="scientific">Maudiozyma barnettii</name>
    <dbReference type="NCBI Taxonomy" id="61262"/>
    <lineage>
        <taxon>Eukaryota</taxon>
        <taxon>Fungi</taxon>
        <taxon>Dikarya</taxon>
        <taxon>Ascomycota</taxon>
        <taxon>Saccharomycotina</taxon>
        <taxon>Saccharomycetes</taxon>
        <taxon>Saccharomycetales</taxon>
        <taxon>Saccharomycetaceae</taxon>
        <taxon>Maudiozyma</taxon>
    </lineage>
</organism>
<protein>
    <submittedName>
        <fullName evidence="2">Similar to Saccharomyces cerevisiae YJL023C PET130 Protein required for respiratory growth</fullName>
    </submittedName>
</protein>
<dbReference type="RefSeq" id="XP_041404431.1">
    <property type="nucleotide sequence ID" value="XM_041548497.1"/>
</dbReference>
<dbReference type="EMBL" id="CAEFZW010000001">
    <property type="protein sequence ID" value="CAB4252393.1"/>
    <property type="molecule type" value="Genomic_DNA"/>
</dbReference>
<feature type="region of interest" description="Disordered" evidence="1">
    <location>
        <begin position="141"/>
        <end position="161"/>
    </location>
</feature>
<evidence type="ECO:0000313" key="2">
    <source>
        <dbReference type="EMBL" id="CAB4252393.1"/>
    </source>
</evidence>
<feature type="compositionally biased region" description="Polar residues" evidence="1">
    <location>
        <begin position="142"/>
        <end position="152"/>
    </location>
</feature>
<evidence type="ECO:0000313" key="3">
    <source>
        <dbReference type="Proteomes" id="UP000644660"/>
    </source>
</evidence>
<gene>
    <name evidence="2" type="ORF">KABA2_01S12606</name>
</gene>
<dbReference type="AlphaFoldDB" id="A0A8H2VBU9"/>
<proteinExistence type="predicted"/>
<accession>A0A8H2VBU9</accession>
<comment type="caution">
    <text evidence="2">The sequence shown here is derived from an EMBL/GenBank/DDBJ whole genome shotgun (WGS) entry which is preliminary data.</text>
</comment>
<reference evidence="2 3" key="1">
    <citation type="submission" date="2020-05" db="EMBL/GenBank/DDBJ databases">
        <authorList>
            <person name="Casaregola S."/>
            <person name="Devillers H."/>
            <person name="Grondin C."/>
        </authorList>
    </citation>
    <scope>NUCLEOTIDE SEQUENCE [LARGE SCALE GENOMIC DNA]</scope>
    <source>
        <strain evidence="2 3">CLIB 1767</strain>
    </source>
</reference>
<dbReference type="Proteomes" id="UP000644660">
    <property type="component" value="Unassembled WGS sequence"/>
</dbReference>